<dbReference type="STRING" id="2020962.A0A2N1JDU6"/>
<evidence type="ECO:0000259" key="10">
    <source>
        <dbReference type="PROSITE" id="PS52002"/>
    </source>
</evidence>
<feature type="domain" description="Sm" evidence="10">
    <location>
        <begin position="9"/>
        <end position="94"/>
    </location>
</feature>
<comment type="function">
    <text evidence="9">Binds specifically to the 3'-terminal U-tract of U6 snRNA.</text>
</comment>
<evidence type="ECO:0000313" key="11">
    <source>
        <dbReference type="EMBL" id="PKI84725.1"/>
    </source>
</evidence>
<dbReference type="PROSITE" id="PS52002">
    <property type="entry name" value="SM"/>
    <property type="match status" value="1"/>
</dbReference>
<proteinExistence type="inferred from homology"/>
<dbReference type="InterPro" id="IPR040002">
    <property type="entry name" value="Sm-like_LSM3"/>
</dbReference>
<comment type="subcellular location">
    <subcellularLocation>
        <location evidence="1 9">Nucleus</location>
    </subcellularLocation>
</comment>
<name>A0A2N1JDU6_9BASI</name>
<dbReference type="InterPro" id="IPR047575">
    <property type="entry name" value="Sm"/>
</dbReference>
<comment type="similarity">
    <text evidence="2 9">Belongs to the snRNP Sm proteins family.</text>
</comment>
<keyword evidence="12" id="KW-1185">Reference proteome</keyword>
<dbReference type="CDD" id="cd01730">
    <property type="entry name" value="LSm3"/>
    <property type="match status" value="1"/>
</dbReference>
<evidence type="ECO:0000256" key="1">
    <source>
        <dbReference type="ARBA" id="ARBA00004123"/>
    </source>
</evidence>
<dbReference type="GO" id="GO:0000398">
    <property type="term" value="P:mRNA splicing, via spliceosome"/>
    <property type="evidence" value="ECO:0007669"/>
    <property type="project" value="UniProtKB-UniRule"/>
</dbReference>
<dbReference type="InterPro" id="IPR001163">
    <property type="entry name" value="Sm_dom_euk/arc"/>
</dbReference>
<keyword evidence="8 9" id="KW-0687">Ribonucleoprotein</keyword>
<organism evidence="11 12">
    <name type="scientific">Malassezia vespertilionis</name>
    <dbReference type="NCBI Taxonomy" id="2020962"/>
    <lineage>
        <taxon>Eukaryota</taxon>
        <taxon>Fungi</taxon>
        <taxon>Dikarya</taxon>
        <taxon>Basidiomycota</taxon>
        <taxon>Ustilaginomycotina</taxon>
        <taxon>Malasseziomycetes</taxon>
        <taxon>Malasseziales</taxon>
        <taxon>Malasseziaceae</taxon>
        <taxon>Malassezia</taxon>
    </lineage>
</organism>
<dbReference type="InterPro" id="IPR010920">
    <property type="entry name" value="LSM_dom_sf"/>
</dbReference>
<evidence type="ECO:0000256" key="2">
    <source>
        <dbReference type="ARBA" id="ARBA00006850"/>
    </source>
</evidence>
<keyword evidence="3 9" id="KW-0507">mRNA processing</keyword>
<sequence length="107" mass="11891">MVAGAGVTQPFDLVRLSISERVCVKLRGDREVRGILHAYDGHMNLIMGDVEETIYDVQIAEDTGAETIKVNKRNSEMLFVRGDGVILEHSGSHLQFLLYLMQNDGSV</sequence>
<gene>
    <name evidence="9 11" type="primary">LSM3</name>
    <name evidence="11" type="ORF">MVES_000938</name>
</gene>
<dbReference type="GO" id="GO:0005688">
    <property type="term" value="C:U6 snRNP"/>
    <property type="evidence" value="ECO:0007669"/>
    <property type="project" value="UniProtKB-UniRule"/>
</dbReference>
<evidence type="ECO:0000256" key="4">
    <source>
        <dbReference type="ARBA" id="ARBA00022728"/>
    </source>
</evidence>
<evidence type="ECO:0000256" key="9">
    <source>
        <dbReference type="RuleBase" id="RU365046"/>
    </source>
</evidence>
<evidence type="ECO:0000256" key="8">
    <source>
        <dbReference type="ARBA" id="ARBA00023274"/>
    </source>
</evidence>
<evidence type="ECO:0000256" key="5">
    <source>
        <dbReference type="ARBA" id="ARBA00022884"/>
    </source>
</evidence>
<protein>
    <recommendedName>
        <fullName evidence="9">LSM complex subunit LSM3</fullName>
    </recommendedName>
</protein>
<dbReference type="InterPro" id="IPR034105">
    <property type="entry name" value="Lsm3"/>
</dbReference>
<dbReference type="GO" id="GO:0005681">
    <property type="term" value="C:spliceosomal complex"/>
    <property type="evidence" value="ECO:0007669"/>
    <property type="project" value="UniProtKB-KW"/>
</dbReference>
<dbReference type="Pfam" id="PF01423">
    <property type="entry name" value="LSM"/>
    <property type="match status" value="1"/>
</dbReference>
<dbReference type="OrthoDB" id="29543at2759"/>
<keyword evidence="7 9" id="KW-0539">Nucleus</keyword>
<evidence type="ECO:0000256" key="7">
    <source>
        <dbReference type="ARBA" id="ARBA00023242"/>
    </source>
</evidence>
<dbReference type="SUPFAM" id="SSF50182">
    <property type="entry name" value="Sm-like ribonucleoproteins"/>
    <property type="match status" value="1"/>
</dbReference>
<dbReference type="AlphaFoldDB" id="A0A2N1JDU6"/>
<evidence type="ECO:0000313" key="12">
    <source>
        <dbReference type="Proteomes" id="UP000232875"/>
    </source>
</evidence>
<dbReference type="GO" id="GO:0003723">
    <property type="term" value="F:RNA binding"/>
    <property type="evidence" value="ECO:0007669"/>
    <property type="project" value="UniProtKB-UniRule"/>
</dbReference>
<dbReference type="Gene3D" id="2.30.30.100">
    <property type="match status" value="1"/>
</dbReference>
<keyword evidence="5 9" id="KW-0694">RNA-binding</keyword>
<keyword evidence="6 9" id="KW-0508">mRNA splicing</keyword>
<dbReference type="EMBL" id="KZ454988">
    <property type="protein sequence ID" value="PKI84725.1"/>
    <property type="molecule type" value="Genomic_DNA"/>
</dbReference>
<dbReference type="PANTHER" id="PTHR13110">
    <property type="entry name" value="U6 SNRNA-ASSOCIATED SM-LIKE PROTEIN LSM3"/>
    <property type="match status" value="1"/>
</dbReference>
<comment type="subunit">
    <text evidence="9">LSm subunits form a heteromer with a doughnut shape.</text>
</comment>
<evidence type="ECO:0000256" key="6">
    <source>
        <dbReference type="ARBA" id="ARBA00023187"/>
    </source>
</evidence>
<dbReference type="Proteomes" id="UP000232875">
    <property type="component" value="Unassembled WGS sequence"/>
</dbReference>
<dbReference type="GO" id="GO:0046540">
    <property type="term" value="C:U4/U6 x U5 tri-snRNP complex"/>
    <property type="evidence" value="ECO:0007669"/>
    <property type="project" value="UniProtKB-UniRule"/>
</dbReference>
<accession>A0A2N1JDU6</accession>
<keyword evidence="4 9" id="KW-0747">Spliceosome</keyword>
<dbReference type="FunFam" id="2.30.30.100:FF:000036">
    <property type="entry name" value="U6 snRNA-associated Sm-like protein LSm3"/>
    <property type="match status" value="1"/>
</dbReference>
<reference evidence="11 12" key="1">
    <citation type="submission" date="2017-10" db="EMBL/GenBank/DDBJ databases">
        <title>A novel species of cold-tolerant Malassezia isolated from bats.</title>
        <authorList>
            <person name="Lorch J.M."/>
            <person name="Palmer J.M."/>
            <person name="Vanderwolf K.J."/>
            <person name="Schmidt K.Z."/>
            <person name="Verant M.L."/>
            <person name="Weller T.J."/>
            <person name="Blehert D.S."/>
        </authorList>
    </citation>
    <scope>NUCLEOTIDE SEQUENCE [LARGE SCALE GENOMIC DNA]</scope>
    <source>
        <strain evidence="11 12">NWHC:44797-103</strain>
    </source>
</reference>
<dbReference type="SMART" id="SM00651">
    <property type="entry name" value="Sm"/>
    <property type="match status" value="1"/>
</dbReference>
<evidence type="ECO:0000256" key="3">
    <source>
        <dbReference type="ARBA" id="ARBA00022664"/>
    </source>
</evidence>